<accession>A0A5B9MLY2</accession>
<proteinExistence type="predicted"/>
<dbReference type="KEGG" id="smam:Mal15_54960"/>
<evidence type="ECO:0000256" key="1">
    <source>
        <dbReference type="SAM" id="Phobius"/>
    </source>
</evidence>
<keyword evidence="1" id="KW-0812">Transmembrane</keyword>
<keyword evidence="1" id="KW-1133">Transmembrane helix</keyword>
<dbReference type="EMBL" id="CP036264">
    <property type="protein sequence ID" value="QEG01420.1"/>
    <property type="molecule type" value="Genomic_DNA"/>
</dbReference>
<gene>
    <name evidence="2" type="ORF">Mal15_54960</name>
</gene>
<name>A0A5B9MLY2_9BACT</name>
<dbReference type="AlphaFoldDB" id="A0A5B9MLY2"/>
<sequence length="104" mass="11849">MNRSATNPYVAPKSSDDVTDRRPRWLRNIVILNMILLLLPLLLMMAGYILLRIAMATANGGIYDVQLTGVSNVTLWPLVLYLMIPNLVLFCWMLLATRRRDSTD</sequence>
<organism evidence="2 3">
    <name type="scientific">Stieleria maiorica</name>
    <dbReference type="NCBI Taxonomy" id="2795974"/>
    <lineage>
        <taxon>Bacteria</taxon>
        <taxon>Pseudomonadati</taxon>
        <taxon>Planctomycetota</taxon>
        <taxon>Planctomycetia</taxon>
        <taxon>Pirellulales</taxon>
        <taxon>Pirellulaceae</taxon>
        <taxon>Stieleria</taxon>
    </lineage>
</organism>
<evidence type="ECO:0000313" key="3">
    <source>
        <dbReference type="Proteomes" id="UP000321353"/>
    </source>
</evidence>
<reference evidence="2 3" key="1">
    <citation type="submission" date="2019-02" db="EMBL/GenBank/DDBJ databases">
        <title>Planctomycetal bacteria perform biofilm scaping via a novel small molecule.</title>
        <authorList>
            <person name="Jeske O."/>
            <person name="Boedeker C."/>
            <person name="Wiegand S."/>
            <person name="Breitling P."/>
            <person name="Kallscheuer N."/>
            <person name="Jogler M."/>
            <person name="Rohde M."/>
            <person name="Petersen J."/>
            <person name="Medema M.H."/>
            <person name="Surup F."/>
            <person name="Jogler C."/>
        </authorList>
    </citation>
    <scope>NUCLEOTIDE SEQUENCE [LARGE SCALE GENOMIC DNA]</scope>
    <source>
        <strain evidence="2 3">Mal15</strain>
    </source>
</reference>
<feature type="transmembrane region" description="Helical" evidence="1">
    <location>
        <begin position="75"/>
        <end position="95"/>
    </location>
</feature>
<feature type="transmembrane region" description="Helical" evidence="1">
    <location>
        <begin position="30"/>
        <end position="55"/>
    </location>
</feature>
<evidence type="ECO:0000313" key="2">
    <source>
        <dbReference type="EMBL" id="QEG01420.1"/>
    </source>
</evidence>
<keyword evidence="1" id="KW-0472">Membrane</keyword>
<protein>
    <submittedName>
        <fullName evidence="2">Uncharacterized protein</fullName>
    </submittedName>
</protein>
<dbReference type="Proteomes" id="UP000321353">
    <property type="component" value="Chromosome"/>
</dbReference>
<keyword evidence="3" id="KW-1185">Reference proteome</keyword>